<gene>
    <name evidence="2" type="ORF">B5K06_28285</name>
</gene>
<name>A0A370KGB1_9HYPH</name>
<dbReference type="Pfam" id="PF13524">
    <property type="entry name" value="Glyco_trans_1_2"/>
    <property type="match status" value="1"/>
</dbReference>
<protein>
    <recommendedName>
        <fullName evidence="1">Spore protein YkvP/CgeB glycosyl transferase-like domain-containing protein</fullName>
    </recommendedName>
</protein>
<dbReference type="AlphaFoldDB" id="A0A370KGB1"/>
<dbReference type="SUPFAM" id="SSF53756">
    <property type="entry name" value="UDP-Glycosyltransferase/glycogen phosphorylase"/>
    <property type="match status" value="1"/>
</dbReference>
<dbReference type="EMBL" id="NAAC01000041">
    <property type="protein sequence ID" value="RDJ03823.1"/>
    <property type="molecule type" value="Genomic_DNA"/>
</dbReference>
<dbReference type="InterPro" id="IPR055259">
    <property type="entry name" value="YkvP/CgeB_Glyco_trans-like"/>
</dbReference>
<dbReference type="Proteomes" id="UP000254939">
    <property type="component" value="Unassembled WGS sequence"/>
</dbReference>
<accession>A0A370KGB1</accession>
<dbReference type="OrthoDB" id="9774625at2"/>
<proteinExistence type="predicted"/>
<evidence type="ECO:0000313" key="2">
    <source>
        <dbReference type="EMBL" id="RDJ03823.1"/>
    </source>
</evidence>
<sequence>MKIAFYGSSLVSAYWNGAATYYRGLLRALAVRGYDITFYEPDVYERQQNRDIDPPDWCKVVVYEATIGSLKTVAARAGEADIVVKASGVGFEDERLLEEVLVHARPGALKIFWDVDAPATLLEIRGDAGHPLRQALDTLDLVLTYGGGDPVVHAYGGLGARECIPIYNALDPDTHHPVAPDERFSADLGFLGNRLPDREARVEDFFLEPASRLIQTRFLLGGSGWHDKPMSSNIKRVGHVATGEHNAFNVTPKAVLNISRESMAQNGFSPATRVFEAAGAGACLITDHWEGIELFLRPDEEVLVARDGKDVVDLLADLTTERARSIGKKAMARVLANHTYTQRAEIVDSIFRAQLRARTGAAA</sequence>
<comment type="caution">
    <text evidence="2">The sequence shown here is derived from an EMBL/GenBank/DDBJ whole genome shotgun (WGS) entry which is preliminary data.</text>
</comment>
<dbReference type="RefSeq" id="WP_114715372.1">
    <property type="nucleotide sequence ID" value="NZ_KZ857269.1"/>
</dbReference>
<feature type="domain" description="Spore protein YkvP/CgeB glycosyl transferase-like" evidence="1">
    <location>
        <begin position="204"/>
        <end position="345"/>
    </location>
</feature>
<organism evidence="2 3">
    <name type="scientific">Rhizobium grahamii</name>
    <dbReference type="NCBI Taxonomy" id="1120045"/>
    <lineage>
        <taxon>Bacteria</taxon>
        <taxon>Pseudomonadati</taxon>
        <taxon>Pseudomonadota</taxon>
        <taxon>Alphaproteobacteria</taxon>
        <taxon>Hyphomicrobiales</taxon>
        <taxon>Rhizobiaceae</taxon>
        <taxon>Rhizobium/Agrobacterium group</taxon>
        <taxon>Rhizobium</taxon>
    </lineage>
</organism>
<reference evidence="2 3" key="1">
    <citation type="submission" date="2017-03" db="EMBL/GenBank/DDBJ databases">
        <title>Genome analysis of Rhizobial strains effectives or ineffectives for nitrogen fixation isolated from bean seeds.</title>
        <authorList>
            <person name="Peralta H."/>
            <person name="Aguilar-Vera A."/>
            <person name="Mora Y."/>
            <person name="Vargas-Lagunas C."/>
            <person name="Girard L."/>
            <person name="Mora J."/>
        </authorList>
    </citation>
    <scope>NUCLEOTIDE SEQUENCE [LARGE SCALE GENOMIC DNA]</scope>
    <source>
        <strain evidence="2 3">CCGM3</strain>
    </source>
</reference>
<evidence type="ECO:0000313" key="3">
    <source>
        <dbReference type="Proteomes" id="UP000254939"/>
    </source>
</evidence>
<evidence type="ECO:0000259" key="1">
    <source>
        <dbReference type="Pfam" id="PF13524"/>
    </source>
</evidence>